<keyword evidence="2" id="KW-0813">Transport</keyword>
<dbReference type="InterPro" id="IPR058647">
    <property type="entry name" value="BSH_CzcB-like"/>
</dbReference>
<reference evidence="6" key="1">
    <citation type="journal article" date="2019" name="Int. J. Syst. Evol. Microbiol.">
        <title>The Global Catalogue of Microorganisms (GCM) 10K type strain sequencing project: providing services to taxonomists for standard genome sequencing and annotation.</title>
        <authorList>
            <consortium name="The Broad Institute Genomics Platform"/>
            <consortium name="The Broad Institute Genome Sequencing Center for Infectious Disease"/>
            <person name="Wu L."/>
            <person name="Ma J."/>
        </authorList>
    </citation>
    <scope>NUCLEOTIDE SEQUENCE [LARGE SCALE GENOMIC DNA]</scope>
    <source>
        <strain evidence="6">JCM 16673</strain>
    </source>
</reference>
<dbReference type="InterPro" id="IPR006143">
    <property type="entry name" value="RND_pump_MFP"/>
</dbReference>
<evidence type="ECO:0000256" key="1">
    <source>
        <dbReference type="ARBA" id="ARBA00009477"/>
    </source>
</evidence>
<dbReference type="Gene3D" id="2.40.420.20">
    <property type="match status" value="1"/>
</dbReference>
<organism evidence="5 6">
    <name type="scientific">Actimicrobium antarcticum</name>
    <dbReference type="NCBI Taxonomy" id="1051899"/>
    <lineage>
        <taxon>Bacteria</taxon>
        <taxon>Pseudomonadati</taxon>
        <taxon>Pseudomonadota</taxon>
        <taxon>Betaproteobacteria</taxon>
        <taxon>Burkholderiales</taxon>
        <taxon>Oxalobacteraceae</taxon>
        <taxon>Actimicrobium</taxon>
    </lineage>
</organism>
<dbReference type="Gene3D" id="2.40.50.100">
    <property type="match status" value="1"/>
</dbReference>
<dbReference type="InterPro" id="IPR058792">
    <property type="entry name" value="Beta-barrel_RND_2"/>
</dbReference>
<sequence>MNLTSALPKVGISLVAIVLAVAGYRYVSTTTTPAAVPELKEAVPSGLIRFAPNAPQLSSLKIATVTEVPLPVSDALNGRITYDENVTTRVSSPILGRVTALHAEIGDVVKRGTVLADIDSPDLATAEADWRKAQADELRKKLAQQRAKTLLEGEVLARKDYESAQADFQQANAETRRTIARMKNLNAAGTEDGRFSLKAQFAGTVVDRQINPGLEVRPDLPNPLFVITDFSRLWVIVDVPERSATELHAGQSVSIDTDAWPDERFVATIERIGLALDPVTRRIQVRCTVRNPDRKLKPEMFARVAFLADGDGKKAIPVPNTSLFIDGIYSYVFVEKQPGDFEKRRVNVRLRGRETSYVDTGLNANLNANLNTSRNSGLNSGERVVTEGAFLLNAEGAADVK</sequence>
<evidence type="ECO:0000259" key="4">
    <source>
        <dbReference type="Pfam" id="PF25973"/>
    </source>
</evidence>
<name>A0ABP7T752_9BURK</name>
<comment type="similarity">
    <text evidence="1">Belongs to the membrane fusion protein (MFP) (TC 8.A.1) family.</text>
</comment>
<dbReference type="EMBL" id="BAAAZE010000008">
    <property type="protein sequence ID" value="GAA4021700.1"/>
    <property type="molecule type" value="Genomic_DNA"/>
</dbReference>
<dbReference type="Proteomes" id="UP001501353">
    <property type="component" value="Unassembled WGS sequence"/>
</dbReference>
<dbReference type="Pfam" id="PF25954">
    <property type="entry name" value="Beta-barrel_RND_2"/>
    <property type="match status" value="1"/>
</dbReference>
<feature type="domain" description="CusB-like beta-barrel" evidence="3">
    <location>
        <begin position="233"/>
        <end position="307"/>
    </location>
</feature>
<dbReference type="Gene3D" id="2.40.30.170">
    <property type="match status" value="1"/>
</dbReference>
<accession>A0ABP7T752</accession>
<dbReference type="InterPro" id="IPR051909">
    <property type="entry name" value="MFP_Cation_Efflux"/>
</dbReference>
<evidence type="ECO:0000313" key="5">
    <source>
        <dbReference type="EMBL" id="GAA4021700.1"/>
    </source>
</evidence>
<comment type="caution">
    <text evidence="5">The sequence shown here is derived from an EMBL/GenBank/DDBJ whole genome shotgun (WGS) entry which is preliminary data.</text>
</comment>
<evidence type="ECO:0000256" key="2">
    <source>
        <dbReference type="ARBA" id="ARBA00022448"/>
    </source>
</evidence>
<dbReference type="NCBIfam" id="TIGR01730">
    <property type="entry name" value="RND_mfp"/>
    <property type="match status" value="1"/>
</dbReference>
<dbReference type="Gene3D" id="1.10.287.470">
    <property type="entry name" value="Helix hairpin bin"/>
    <property type="match status" value="1"/>
</dbReference>
<dbReference type="RefSeq" id="WP_344763000.1">
    <property type="nucleotide sequence ID" value="NZ_BAAAZE010000008.1"/>
</dbReference>
<dbReference type="PANTHER" id="PTHR30097">
    <property type="entry name" value="CATION EFFLUX SYSTEM PROTEIN CUSB"/>
    <property type="match status" value="1"/>
</dbReference>
<evidence type="ECO:0000259" key="3">
    <source>
        <dbReference type="Pfam" id="PF25954"/>
    </source>
</evidence>
<evidence type="ECO:0000313" key="6">
    <source>
        <dbReference type="Proteomes" id="UP001501353"/>
    </source>
</evidence>
<feature type="domain" description="CzcB-like barrel-sandwich hybrid" evidence="4">
    <location>
        <begin position="87"/>
        <end position="227"/>
    </location>
</feature>
<proteinExistence type="inferred from homology"/>
<dbReference type="SUPFAM" id="SSF111369">
    <property type="entry name" value="HlyD-like secretion proteins"/>
    <property type="match status" value="1"/>
</dbReference>
<keyword evidence="6" id="KW-1185">Reference proteome</keyword>
<dbReference type="PANTHER" id="PTHR30097:SF4">
    <property type="entry name" value="SLR6042 PROTEIN"/>
    <property type="match status" value="1"/>
</dbReference>
<gene>
    <name evidence="5" type="ORF">GCM10022212_18350</name>
</gene>
<protein>
    <submittedName>
        <fullName evidence="5">Efflux RND transporter periplasmic adaptor subunit</fullName>
    </submittedName>
</protein>
<dbReference type="Pfam" id="PF25973">
    <property type="entry name" value="BSH_CzcB"/>
    <property type="match status" value="1"/>
</dbReference>